<reference evidence="1" key="2">
    <citation type="journal article" date="2021" name="PeerJ">
        <title>Extensive microbial diversity within the chicken gut microbiome revealed by metagenomics and culture.</title>
        <authorList>
            <person name="Gilroy R."/>
            <person name="Ravi A."/>
            <person name="Getino M."/>
            <person name="Pursley I."/>
            <person name="Horton D.L."/>
            <person name="Alikhan N.F."/>
            <person name="Baker D."/>
            <person name="Gharbi K."/>
            <person name="Hall N."/>
            <person name="Watson M."/>
            <person name="Adriaenssens E.M."/>
            <person name="Foster-Nyarko E."/>
            <person name="Jarju S."/>
            <person name="Secka A."/>
            <person name="Antonio M."/>
            <person name="Oren A."/>
            <person name="Chaudhuri R.R."/>
            <person name="La Ragione R."/>
            <person name="Hildebrand F."/>
            <person name="Pallen M.J."/>
        </authorList>
    </citation>
    <scope>NUCLEOTIDE SEQUENCE</scope>
    <source>
        <strain evidence="1">ChiGjej3B3-7149</strain>
    </source>
</reference>
<evidence type="ECO:0000313" key="2">
    <source>
        <dbReference type="Proteomes" id="UP000824238"/>
    </source>
</evidence>
<dbReference type="AlphaFoldDB" id="A0A9D1IZF1"/>
<accession>A0A9D1IZF1</accession>
<name>A0A9D1IZF1_9FIRM</name>
<comment type="caution">
    <text evidence="1">The sequence shown here is derived from an EMBL/GenBank/DDBJ whole genome shotgun (WGS) entry which is preliminary data.</text>
</comment>
<gene>
    <name evidence="1" type="ORF">IAD36_04435</name>
</gene>
<dbReference type="Proteomes" id="UP000824238">
    <property type="component" value="Unassembled WGS sequence"/>
</dbReference>
<reference evidence="1" key="1">
    <citation type="submission" date="2020-10" db="EMBL/GenBank/DDBJ databases">
        <authorList>
            <person name="Gilroy R."/>
        </authorList>
    </citation>
    <scope>NUCLEOTIDE SEQUENCE</scope>
    <source>
        <strain evidence="1">ChiGjej3B3-7149</strain>
    </source>
</reference>
<dbReference type="EMBL" id="DVHH01000112">
    <property type="protein sequence ID" value="HIR54834.1"/>
    <property type="molecule type" value="Genomic_DNA"/>
</dbReference>
<proteinExistence type="predicted"/>
<sequence>MENIVFERNYELPKEEDTLSSAIFEQAFAPGGFFEEYTKKTDAIPKVIVPEDKANYEYLLERCDGFAKKHHGRIRGVVDYRHWDSHIELFLPMLEFDDEEDMELLRDIGQKAHYLSVTHENGKYRVYILINYFQELMSDEYGDYIKYETIMQDSALAAMLNMSELSEEDKATAQLIKEILDRFDNETNVDRTTAFRAVVDYLVKEESAEITVERIAAMLMMLLEKILDEEKHGEDE</sequence>
<protein>
    <submittedName>
        <fullName evidence="1">Uncharacterized protein</fullName>
    </submittedName>
</protein>
<evidence type="ECO:0000313" key="1">
    <source>
        <dbReference type="EMBL" id="HIR54834.1"/>
    </source>
</evidence>
<organism evidence="1 2">
    <name type="scientific">Candidatus Scatomorpha intestinigallinarum</name>
    <dbReference type="NCBI Taxonomy" id="2840923"/>
    <lineage>
        <taxon>Bacteria</taxon>
        <taxon>Bacillati</taxon>
        <taxon>Bacillota</taxon>
        <taxon>Clostridia</taxon>
        <taxon>Eubacteriales</taxon>
        <taxon>Candidatus Scatomorpha</taxon>
    </lineage>
</organism>